<keyword evidence="3" id="KW-1185">Reference proteome</keyword>
<organism evidence="2 3">
    <name type="scientific">Humicola insolens</name>
    <name type="common">Soft-rot fungus</name>
    <dbReference type="NCBI Taxonomy" id="85995"/>
    <lineage>
        <taxon>Eukaryota</taxon>
        <taxon>Fungi</taxon>
        <taxon>Dikarya</taxon>
        <taxon>Ascomycota</taxon>
        <taxon>Pezizomycotina</taxon>
        <taxon>Sordariomycetes</taxon>
        <taxon>Sordariomycetidae</taxon>
        <taxon>Sordariales</taxon>
        <taxon>Chaetomiaceae</taxon>
        <taxon>Mycothermus</taxon>
    </lineage>
</organism>
<dbReference type="PANTHER" id="PTHR34587">
    <property type="entry name" value="VWFA DOMAIN-CONTAINING PROTEIN"/>
    <property type="match status" value="1"/>
</dbReference>
<feature type="compositionally biased region" description="Low complexity" evidence="1">
    <location>
        <begin position="230"/>
        <end position="254"/>
    </location>
</feature>
<feature type="compositionally biased region" description="Acidic residues" evidence="1">
    <location>
        <begin position="255"/>
        <end position="268"/>
    </location>
</feature>
<dbReference type="PANTHER" id="PTHR34587:SF1">
    <property type="entry name" value="CIRCUMSPOROZOITE PROTEIN"/>
    <property type="match status" value="1"/>
</dbReference>
<sequence length="477" mass="48869">MAGVALAAVPQEHSHEEDLRKTSQMLFLNNPLEIKDAVFGLLGNAAAAEGAPNVQNLDCLQQIIADQAFTNAKAAGDLDGMISAIRYRALEKNTLQVGLASPLCNETAVNPEIASIQQHQDAASPEAVVNRDVELAVARSLASIGADPLLALRSATFPPGQIGDPTARGQTCNDPDDPVGCIFTLNLLTPAVTEEEILAAVADITGDNGNGADAGDDGACEVDQGDDAGVDNGNDAGNDNVNDNIDNGADAGADVGDDAGDEACEVDNGDNGNDNNAGNDNAADDNTPTGTANVQSFTGALGAPAPPVISDPASNRPFSVNGATFQNAAAALSRSCDVQKNQCANAANSGQLAGGVAQCEEQLQQCRAANNLRRRREAPVRRQSLSFGSCGSPAIRFAVGLDGRNEASFQSGNQQDFNHGSAQNIRIIADFTCQRLESSCGAPEETVQACRQASQAAQAAQGQAAADAFNSALGVSA</sequence>
<dbReference type="InterPro" id="IPR053216">
    <property type="entry name" value="Appressorial_penetr-assoc"/>
</dbReference>
<evidence type="ECO:0000313" key="3">
    <source>
        <dbReference type="Proteomes" id="UP001583172"/>
    </source>
</evidence>
<evidence type="ECO:0000313" key="2">
    <source>
        <dbReference type="EMBL" id="KAL1843066.1"/>
    </source>
</evidence>
<feature type="compositionally biased region" description="Low complexity" evidence="1">
    <location>
        <begin position="269"/>
        <end position="293"/>
    </location>
</feature>
<comment type="caution">
    <text evidence="2">The sequence shown here is derived from an EMBL/GenBank/DDBJ whole genome shotgun (WGS) entry which is preliminary data.</text>
</comment>
<protein>
    <submittedName>
        <fullName evidence="2">Uncharacterized protein</fullName>
    </submittedName>
</protein>
<name>A0ABR3VMP7_HUMIN</name>
<proteinExistence type="predicted"/>
<dbReference type="Proteomes" id="UP001583172">
    <property type="component" value="Unassembled WGS sequence"/>
</dbReference>
<accession>A0ABR3VMP7</accession>
<evidence type="ECO:0000256" key="1">
    <source>
        <dbReference type="SAM" id="MobiDB-lite"/>
    </source>
</evidence>
<reference evidence="2 3" key="1">
    <citation type="journal article" date="2024" name="Commun. Biol.">
        <title>Comparative genomic analysis of thermophilic fungi reveals convergent evolutionary adaptations and gene losses.</title>
        <authorList>
            <person name="Steindorff A.S."/>
            <person name="Aguilar-Pontes M.V."/>
            <person name="Robinson A.J."/>
            <person name="Andreopoulos B."/>
            <person name="LaButti K."/>
            <person name="Kuo A."/>
            <person name="Mondo S."/>
            <person name="Riley R."/>
            <person name="Otillar R."/>
            <person name="Haridas S."/>
            <person name="Lipzen A."/>
            <person name="Grimwood J."/>
            <person name="Schmutz J."/>
            <person name="Clum A."/>
            <person name="Reid I.D."/>
            <person name="Moisan M.C."/>
            <person name="Butler G."/>
            <person name="Nguyen T.T.M."/>
            <person name="Dewar K."/>
            <person name="Conant G."/>
            <person name="Drula E."/>
            <person name="Henrissat B."/>
            <person name="Hansel C."/>
            <person name="Singer S."/>
            <person name="Hutchinson M.I."/>
            <person name="de Vries R.P."/>
            <person name="Natvig D.O."/>
            <person name="Powell A.J."/>
            <person name="Tsang A."/>
            <person name="Grigoriev I.V."/>
        </authorList>
    </citation>
    <scope>NUCLEOTIDE SEQUENCE [LARGE SCALE GENOMIC DNA]</scope>
    <source>
        <strain evidence="2 3">CBS 620.91</strain>
    </source>
</reference>
<feature type="compositionally biased region" description="Acidic residues" evidence="1">
    <location>
        <begin position="214"/>
        <end position="229"/>
    </location>
</feature>
<dbReference type="EMBL" id="JAZGSY010000025">
    <property type="protein sequence ID" value="KAL1843066.1"/>
    <property type="molecule type" value="Genomic_DNA"/>
</dbReference>
<gene>
    <name evidence="2" type="ORF">VTJ49DRAFT_3201</name>
</gene>
<feature type="region of interest" description="Disordered" evidence="1">
    <location>
        <begin position="209"/>
        <end position="314"/>
    </location>
</feature>